<dbReference type="PANTHER" id="PTHR30050">
    <property type="entry name" value="CHROMOSOMAL REPLICATION INITIATOR PROTEIN DNAA"/>
    <property type="match status" value="1"/>
</dbReference>
<dbReference type="SUPFAM" id="SSF52540">
    <property type="entry name" value="P-loop containing nucleoside triphosphate hydrolases"/>
    <property type="match status" value="1"/>
</dbReference>
<dbReference type="STRING" id="1121335.Cst_c03950"/>
<keyword evidence="2" id="KW-0067">ATP-binding</keyword>
<dbReference type="KEGG" id="css:Cst_c03950"/>
<dbReference type="Gene3D" id="3.40.50.300">
    <property type="entry name" value="P-loop containing nucleotide triphosphate hydrolases"/>
    <property type="match status" value="1"/>
</dbReference>
<gene>
    <name evidence="2" type="ordered locus">Cst_c03950</name>
</gene>
<dbReference type="GO" id="GO:0006260">
    <property type="term" value="P:DNA replication"/>
    <property type="evidence" value="ECO:0007669"/>
    <property type="project" value="TreeGrafter"/>
</dbReference>
<sequence>MGEILSIDEVMKRASQQALTINSTNDEVDGGLVDDPRYEPEPCPYCGRMLKHKAYSLFGRLFGSHLEQCDCPGAVAKRERLYQEQLKRQQEEELRQRMRKIERLFDQSRLGKRFRDRTFEAFEIRDYNRKAFEIALDYAQNFGRYKEKGEGLFITGGYGVGKTHLAAAITNYLIQNLKGTVIFGNVTTLLGRLRFAYSDDSEYEETQILKELYDVDLLVIDDLGKEKPTPWVEEKLYNVINERYENYKPIIVTSNLGVEEIEKRLETCGGAIVSRIIEMCRGVKIMGADYRKEKIK</sequence>
<dbReference type="SMART" id="SM00382">
    <property type="entry name" value="AAA"/>
    <property type="match status" value="1"/>
</dbReference>
<dbReference type="InterPro" id="IPR027417">
    <property type="entry name" value="P-loop_NTPase"/>
</dbReference>
<dbReference type="Proteomes" id="UP000011220">
    <property type="component" value="Chromosome"/>
</dbReference>
<dbReference type="InterPro" id="IPR003593">
    <property type="entry name" value="AAA+_ATPase"/>
</dbReference>
<dbReference type="EMBL" id="CP004044">
    <property type="protein sequence ID" value="AGC67417.1"/>
    <property type="molecule type" value="Genomic_DNA"/>
</dbReference>
<reference evidence="2 3" key="1">
    <citation type="journal article" date="2013" name="Genome Announc.">
        <title>Complete genome sequence of Clostridium stercorarium subsp. stercorarium strain DSM 8532, a thermophilic degrader of plant cell wall fibers.</title>
        <authorList>
            <person name="Poehlein A."/>
            <person name="Zverlov V.V."/>
            <person name="Daniel R."/>
            <person name="Schwarz W.H."/>
            <person name="Liebl W."/>
        </authorList>
    </citation>
    <scope>NUCLEOTIDE SEQUENCE [LARGE SCALE GENOMIC DNA]</scope>
    <source>
        <strain evidence="3">ATCC 35414 / DSM 8532 / NCIMB 11754</strain>
    </source>
</reference>
<evidence type="ECO:0000313" key="2">
    <source>
        <dbReference type="EMBL" id="AGC67417.1"/>
    </source>
</evidence>
<name>L7VKZ0_THES1</name>
<dbReference type="RefSeq" id="WP_015358114.1">
    <property type="nucleotide sequence ID" value="NC_020134.1"/>
</dbReference>
<dbReference type="AlphaFoldDB" id="L7VKZ0"/>
<dbReference type="InterPro" id="IPR002611">
    <property type="entry name" value="IstB_ATP-bd"/>
</dbReference>
<feature type="domain" description="AAA+ ATPase" evidence="1">
    <location>
        <begin position="148"/>
        <end position="283"/>
    </location>
</feature>
<organism evidence="2 3">
    <name type="scientific">Thermoclostridium stercorarium (strain ATCC 35414 / DSM 8532 / NCIMB 11754)</name>
    <name type="common">Clostridium stercorarium</name>
    <dbReference type="NCBI Taxonomy" id="1121335"/>
    <lineage>
        <taxon>Bacteria</taxon>
        <taxon>Bacillati</taxon>
        <taxon>Bacillota</taxon>
        <taxon>Clostridia</taxon>
        <taxon>Eubacteriales</taxon>
        <taxon>Oscillospiraceae</taxon>
        <taxon>Thermoclostridium</taxon>
    </lineage>
</organism>
<evidence type="ECO:0000313" key="3">
    <source>
        <dbReference type="Proteomes" id="UP000011220"/>
    </source>
</evidence>
<accession>L7VKZ0</accession>
<dbReference type="Pfam" id="PF01695">
    <property type="entry name" value="IstB_IS21"/>
    <property type="match status" value="1"/>
</dbReference>
<dbReference type="PATRIC" id="fig|1121335.3.peg.385"/>
<dbReference type="GO" id="GO:0005524">
    <property type="term" value="F:ATP binding"/>
    <property type="evidence" value="ECO:0007669"/>
    <property type="project" value="UniProtKB-KW"/>
</dbReference>
<proteinExistence type="predicted"/>
<evidence type="ECO:0000259" key="1">
    <source>
        <dbReference type="SMART" id="SM00382"/>
    </source>
</evidence>
<dbReference type="eggNOG" id="COG1484">
    <property type="taxonomic scope" value="Bacteria"/>
</dbReference>
<dbReference type="CDD" id="cd00009">
    <property type="entry name" value="AAA"/>
    <property type="match status" value="1"/>
</dbReference>
<protein>
    <submittedName>
        <fullName evidence="2">IstB domain-containing ATP-binding protein</fullName>
    </submittedName>
</protein>
<dbReference type="NCBIfam" id="NF005992">
    <property type="entry name" value="PRK08116.1"/>
    <property type="match status" value="1"/>
</dbReference>
<dbReference type="PANTHER" id="PTHR30050:SF4">
    <property type="entry name" value="ATP-BINDING PROTEIN RV3427C IN INSERTION SEQUENCE-RELATED"/>
    <property type="match status" value="1"/>
</dbReference>
<keyword evidence="2" id="KW-0547">Nucleotide-binding</keyword>
<keyword evidence="3" id="KW-1185">Reference proteome</keyword>